<evidence type="ECO:0000259" key="7">
    <source>
        <dbReference type="Pfam" id="PF03600"/>
    </source>
</evidence>
<organism evidence="8 9">
    <name type="scientific">Caloramator mitchellensis</name>
    <dbReference type="NCBI Taxonomy" id="908809"/>
    <lineage>
        <taxon>Bacteria</taxon>
        <taxon>Bacillati</taxon>
        <taxon>Bacillota</taxon>
        <taxon>Clostridia</taxon>
        <taxon>Eubacteriales</taxon>
        <taxon>Clostridiaceae</taxon>
        <taxon>Caloramator</taxon>
    </lineage>
</organism>
<evidence type="ECO:0000256" key="3">
    <source>
        <dbReference type="ARBA" id="ARBA00022692"/>
    </source>
</evidence>
<sequence length="136" mass="15756">MLINQFVNKTKEDVVLLISFFLAIITSFISIPKIEYIDFKVLISLFNLMIVVEAFEEQKLLEMVSIKILDRFSNERKVSIVLIIITFIFSMFVTNDVALITFVPLALIIARKTKINPKEQLFSLPCPQLLFYPYST</sequence>
<dbReference type="AlphaFoldDB" id="A0A0R3JST7"/>
<feature type="transmembrane region" description="Helical" evidence="6">
    <location>
        <begin position="14"/>
        <end position="32"/>
    </location>
</feature>
<gene>
    <name evidence="8" type="primary">ybiR_4</name>
    <name evidence="8" type="ORF">ABG79_01748</name>
</gene>
<keyword evidence="9" id="KW-1185">Reference proteome</keyword>
<dbReference type="Proteomes" id="UP000052015">
    <property type="component" value="Unassembled WGS sequence"/>
</dbReference>
<comment type="caution">
    <text evidence="8">The sequence shown here is derived from an EMBL/GenBank/DDBJ whole genome shotgun (WGS) entry which is preliminary data.</text>
</comment>
<dbReference type="RefSeq" id="WP_057979073.1">
    <property type="nucleotide sequence ID" value="NZ_LKHP01000009.1"/>
</dbReference>
<dbReference type="Pfam" id="PF03600">
    <property type="entry name" value="CitMHS"/>
    <property type="match status" value="1"/>
</dbReference>
<keyword evidence="3 6" id="KW-0812">Transmembrane</keyword>
<keyword evidence="2" id="KW-0813">Transport</keyword>
<evidence type="ECO:0000256" key="2">
    <source>
        <dbReference type="ARBA" id="ARBA00022448"/>
    </source>
</evidence>
<feature type="transmembrane region" description="Helical" evidence="6">
    <location>
        <begin position="80"/>
        <end position="110"/>
    </location>
</feature>
<evidence type="ECO:0000256" key="4">
    <source>
        <dbReference type="ARBA" id="ARBA00022989"/>
    </source>
</evidence>
<evidence type="ECO:0000313" key="9">
    <source>
        <dbReference type="Proteomes" id="UP000052015"/>
    </source>
</evidence>
<keyword evidence="5 6" id="KW-0472">Membrane</keyword>
<evidence type="ECO:0000256" key="1">
    <source>
        <dbReference type="ARBA" id="ARBA00004141"/>
    </source>
</evidence>
<evidence type="ECO:0000313" key="8">
    <source>
        <dbReference type="EMBL" id="KRQ86539.1"/>
    </source>
</evidence>
<dbReference type="InterPro" id="IPR051475">
    <property type="entry name" value="Diverse_Ion_Transporter"/>
</dbReference>
<feature type="domain" description="Citrate transporter-like" evidence="7">
    <location>
        <begin position="11"/>
        <end position="118"/>
    </location>
</feature>
<evidence type="ECO:0000256" key="5">
    <source>
        <dbReference type="ARBA" id="ARBA00023136"/>
    </source>
</evidence>
<dbReference type="GO" id="GO:0016020">
    <property type="term" value="C:membrane"/>
    <property type="evidence" value="ECO:0007669"/>
    <property type="project" value="UniProtKB-SubCell"/>
</dbReference>
<evidence type="ECO:0000256" key="6">
    <source>
        <dbReference type="SAM" id="Phobius"/>
    </source>
</evidence>
<name>A0A0R3JST7_CALMK</name>
<dbReference type="GO" id="GO:0055085">
    <property type="term" value="P:transmembrane transport"/>
    <property type="evidence" value="ECO:0007669"/>
    <property type="project" value="InterPro"/>
</dbReference>
<dbReference type="PANTHER" id="PTHR43568:SF1">
    <property type="entry name" value="P PROTEIN"/>
    <property type="match status" value="1"/>
</dbReference>
<proteinExistence type="predicted"/>
<dbReference type="InterPro" id="IPR004680">
    <property type="entry name" value="Cit_transptr-like_dom"/>
</dbReference>
<keyword evidence="4 6" id="KW-1133">Transmembrane helix</keyword>
<comment type="subcellular location">
    <subcellularLocation>
        <location evidence="1">Membrane</location>
        <topology evidence="1">Multi-pass membrane protein</topology>
    </subcellularLocation>
</comment>
<dbReference type="PANTHER" id="PTHR43568">
    <property type="entry name" value="P PROTEIN"/>
    <property type="match status" value="1"/>
</dbReference>
<reference evidence="8 9" key="1">
    <citation type="submission" date="2015-09" db="EMBL/GenBank/DDBJ databases">
        <title>Draft genome sequence of a Caloramator mitchellensis, a moderate thermophile from the Great Artesian Basin of Australia.</title>
        <authorList>
            <person name="Patel B.K."/>
        </authorList>
    </citation>
    <scope>NUCLEOTIDE SEQUENCE [LARGE SCALE GENOMIC DNA]</scope>
    <source>
        <strain evidence="8 9">VF08</strain>
    </source>
</reference>
<dbReference type="EMBL" id="LKHP01000009">
    <property type="protein sequence ID" value="KRQ86539.1"/>
    <property type="molecule type" value="Genomic_DNA"/>
</dbReference>
<dbReference type="STRING" id="908809.ABG79_01748"/>
<protein>
    <submittedName>
        <fullName evidence="8">Inner membrane protein YbiR</fullName>
    </submittedName>
</protein>
<accession>A0A0R3JST7</accession>